<feature type="region of interest" description="Disordered" evidence="3">
    <location>
        <begin position="49"/>
        <end position="83"/>
    </location>
</feature>
<keyword evidence="1" id="KW-0732">Signal</keyword>
<feature type="domain" description="Low molecular weight antigen MTB12-like C-terminal" evidence="4">
    <location>
        <begin position="80"/>
        <end position="189"/>
    </location>
</feature>
<feature type="region of interest" description="Disordered" evidence="3">
    <location>
        <begin position="1"/>
        <end position="26"/>
    </location>
</feature>
<keyword evidence="6" id="KW-1185">Reference proteome</keyword>
<comment type="similarity">
    <text evidence="2">Belongs to the MTB12 family.</text>
</comment>
<evidence type="ECO:0000313" key="5">
    <source>
        <dbReference type="EMBL" id="MFC7179253.1"/>
    </source>
</evidence>
<evidence type="ECO:0000313" key="6">
    <source>
        <dbReference type="Proteomes" id="UP001596435"/>
    </source>
</evidence>
<evidence type="ECO:0000256" key="1">
    <source>
        <dbReference type="ARBA" id="ARBA00022729"/>
    </source>
</evidence>
<name>A0ABW2FPZ1_9ACTN</name>
<feature type="compositionally biased region" description="Polar residues" evidence="3">
    <location>
        <begin position="1"/>
        <end position="11"/>
    </location>
</feature>
<evidence type="ECO:0000256" key="3">
    <source>
        <dbReference type="SAM" id="MobiDB-lite"/>
    </source>
</evidence>
<dbReference type="Pfam" id="PF26580">
    <property type="entry name" value="Mtb12_C"/>
    <property type="match status" value="1"/>
</dbReference>
<protein>
    <recommendedName>
        <fullName evidence="4">Low molecular weight antigen MTB12-like C-terminal domain-containing protein</fullName>
    </recommendedName>
</protein>
<comment type="caution">
    <text evidence="5">The sequence shown here is derived from an EMBL/GenBank/DDBJ whole genome shotgun (WGS) entry which is preliminary data.</text>
</comment>
<sequence length="196" mass="19489">MQTTQSESTQAADRHPDGRPPVRYRARAGTAARIGAVLAALVLAAACSSSSSSSSSSPSASAPASSAAPASPSGSAPADPAAAKAEITTNWQKFFDPATSIQDKAALLQNGQALSPALQGFAADPRVGQVKAEVKGVEFTSPTTATVTYTLSLQGNVVEPSATGQAVLDGGTWKVSTSTLCGLVAQAGSSAVPGCR</sequence>
<reference evidence="6" key="1">
    <citation type="journal article" date="2019" name="Int. J. Syst. Evol. Microbiol.">
        <title>The Global Catalogue of Microorganisms (GCM) 10K type strain sequencing project: providing services to taxonomists for standard genome sequencing and annotation.</title>
        <authorList>
            <consortium name="The Broad Institute Genomics Platform"/>
            <consortium name="The Broad Institute Genome Sequencing Center for Infectious Disease"/>
            <person name="Wu L."/>
            <person name="Ma J."/>
        </authorList>
    </citation>
    <scope>NUCLEOTIDE SEQUENCE [LARGE SCALE GENOMIC DNA]</scope>
    <source>
        <strain evidence="6">CGMCC 1.12859</strain>
    </source>
</reference>
<evidence type="ECO:0000259" key="4">
    <source>
        <dbReference type="Pfam" id="PF26580"/>
    </source>
</evidence>
<accession>A0ABW2FPZ1</accession>
<dbReference type="EMBL" id="JBHTAJ010000009">
    <property type="protein sequence ID" value="MFC7179253.1"/>
    <property type="molecule type" value="Genomic_DNA"/>
</dbReference>
<organism evidence="5 6">
    <name type="scientific">Kitasatospora paranensis</name>
    <dbReference type="NCBI Taxonomy" id="258053"/>
    <lineage>
        <taxon>Bacteria</taxon>
        <taxon>Bacillati</taxon>
        <taxon>Actinomycetota</taxon>
        <taxon>Actinomycetes</taxon>
        <taxon>Kitasatosporales</taxon>
        <taxon>Streptomycetaceae</taxon>
        <taxon>Kitasatospora</taxon>
    </lineage>
</organism>
<gene>
    <name evidence="5" type="ORF">ACFQMG_06710</name>
</gene>
<evidence type="ECO:0000256" key="2">
    <source>
        <dbReference type="ARBA" id="ARBA00093774"/>
    </source>
</evidence>
<dbReference type="RefSeq" id="WP_380230689.1">
    <property type="nucleotide sequence ID" value="NZ_JBHTAJ010000009.1"/>
</dbReference>
<dbReference type="Proteomes" id="UP001596435">
    <property type="component" value="Unassembled WGS sequence"/>
</dbReference>
<proteinExistence type="inferred from homology"/>
<dbReference type="InterPro" id="IPR058644">
    <property type="entry name" value="Mtb12-like_C"/>
</dbReference>